<dbReference type="InterPro" id="IPR006600">
    <property type="entry name" value="HTH_CenpB_DNA-bd_dom"/>
</dbReference>
<dbReference type="InterPro" id="IPR007889">
    <property type="entry name" value="HTH_Psq"/>
</dbReference>
<evidence type="ECO:0000259" key="10">
    <source>
        <dbReference type="PROSITE" id="PS51253"/>
    </source>
</evidence>
<evidence type="ECO:0000256" key="6">
    <source>
        <dbReference type="ARBA" id="ARBA00023242"/>
    </source>
</evidence>
<dbReference type="SMART" id="SM00249">
    <property type="entry name" value="PHD"/>
    <property type="match status" value="1"/>
</dbReference>
<dbReference type="Gene3D" id="3.30.420.10">
    <property type="entry name" value="Ribonuclease H-like superfamily/Ribonuclease H"/>
    <property type="match status" value="1"/>
</dbReference>
<dbReference type="Gene3D" id="3.30.40.10">
    <property type="entry name" value="Zinc/RING finger domain, C3HC4 (zinc finger)"/>
    <property type="match status" value="1"/>
</dbReference>
<dbReference type="EMBL" id="CP111028">
    <property type="protein sequence ID" value="WAR30779.1"/>
    <property type="molecule type" value="Genomic_DNA"/>
</dbReference>
<feature type="domain" description="PHD-type" evidence="9">
    <location>
        <begin position="552"/>
        <end position="615"/>
    </location>
</feature>
<evidence type="ECO:0000256" key="5">
    <source>
        <dbReference type="ARBA" id="ARBA00023125"/>
    </source>
</evidence>
<dbReference type="InterPro" id="IPR019787">
    <property type="entry name" value="Znf_PHD-finger"/>
</dbReference>
<dbReference type="PANTHER" id="PTHR19303:SF74">
    <property type="entry name" value="POGO TRANSPOSABLE ELEMENT WITH KRAB DOMAIN"/>
    <property type="match status" value="1"/>
</dbReference>
<keyword evidence="2" id="KW-0479">Metal-binding</keyword>
<evidence type="ECO:0000256" key="3">
    <source>
        <dbReference type="ARBA" id="ARBA00022771"/>
    </source>
</evidence>
<evidence type="ECO:0000256" key="4">
    <source>
        <dbReference type="ARBA" id="ARBA00022833"/>
    </source>
</evidence>
<evidence type="ECO:0000256" key="7">
    <source>
        <dbReference type="PROSITE-ProRule" id="PRU00146"/>
    </source>
</evidence>
<feature type="region of interest" description="Disordered" evidence="8">
    <location>
        <begin position="514"/>
        <end position="535"/>
    </location>
</feature>
<dbReference type="InterPro" id="IPR009057">
    <property type="entry name" value="Homeodomain-like_sf"/>
</dbReference>
<evidence type="ECO:0000256" key="8">
    <source>
        <dbReference type="SAM" id="MobiDB-lite"/>
    </source>
</evidence>
<dbReference type="Pfam" id="PF05225">
    <property type="entry name" value="HTH_psq"/>
    <property type="match status" value="1"/>
</dbReference>
<dbReference type="InterPro" id="IPR019786">
    <property type="entry name" value="Zinc_finger_PHD-type_CS"/>
</dbReference>
<gene>
    <name evidence="11" type="ORF">MAR_033321</name>
</gene>
<dbReference type="CDD" id="cd15489">
    <property type="entry name" value="PHD_SF"/>
    <property type="match status" value="1"/>
</dbReference>
<name>A0ABY7GB16_MYAAR</name>
<dbReference type="SUPFAM" id="SSF46689">
    <property type="entry name" value="Homeodomain-like"/>
    <property type="match status" value="1"/>
</dbReference>
<protein>
    <submittedName>
        <fullName evidence="11">TIGD1-like protein</fullName>
    </submittedName>
</protein>
<keyword evidence="5" id="KW-0238">DNA-binding</keyword>
<dbReference type="InterPro" id="IPR004875">
    <property type="entry name" value="DDE_SF_endonuclease_dom"/>
</dbReference>
<dbReference type="Proteomes" id="UP001164746">
    <property type="component" value="Chromosome 17"/>
</dbReference>
<dbReference type="InterPro" id="IPR011011">
    <property type="entry name" value="Znf_FYVE_PHD"/>
</dbReference>
<dbReference type="Pfam" id="PF03221">
    <property type="entry name" value="HTH_Tnp_Tc5"/>
    <property type="match status" value="1"/>
</dbReference>
<dbReference type="Gene3D" id="1.10.10.60">
    <property type="entry name" value="Homeodomain-like"/>
    <property type="match status" value="1"/>
</dbReference>
<sequence length="619" mass="69522">MSYQYKSSYSNDDMDLAVSAVRRKEMKLKDASLQYGVPKSTLHDHVMAKDDKTLGSRGRKRELSDDDERALANYLTYMANQGVPASRPIVKAKVIEILNESGSAQRVNMITGPTSKWFKGFLNRHGLSNRTAESMNAARASMSTEAVLNEFFDFYEAVVDKYDIRNKSEQIFNCDETGWTGKEKSTSKVIAPKNGHVFKKKIVPSGHITAHVCVSGSGRFLPSLVIFQDCVPHRKIEDVPESWLFAASDSGFMNTDIFHQWFVKCFIPHCGKARPVLLTMDNHGSHVSINTIKAAIENDVVLMGFPGQTTHILQPLDVKVFGPLKSRFATVCSHLGYSCSGVTLGKSKFPAVLRHAIDQATPASVQRAFEVTGLCPVNRDAIDKSQLIEPMFATTGETSERQTNVAGETCPTCGNYTTNPLVTKGLIPERLAKILVPPPVKPLGDMPIKRSKNKVERGRVISTQEMLDELVEREKQEEDKKAAVALRKKEADEKREAKLKEAELKKVQREVKKVARDDKRKRADEEKAMRKRQREEKRVSGNINLAAVRAASYVCCVCGECGRVSDEQNGIEWFGCDGCERWYHDHCLSESELLYVMNSLRVEQGDWNCKQCRPWVYEE</sequence>
<dbReference type="PROSITE" id="PS51253">
    <property type="entry name" value="HTH_CENPB"/>
    <property type="match status" value="1"/>
</dbReference>
<keyword evidence="6" id="KW-0539">Nucleus</keyword>
<feature type="domain" description="HTH CENPB-type" evidence="10">
    <location>
        <begin position="55"/>
        <end position="131"/>
    </location>
</feature>
<dbReference type="InterPro" id="IPR036397">
    <property type="entry name" value="RNaseH_sf"/>
</dbReference>
<dbReference type="PROSITE" id="PS01359">
    <property type="entry name" value="ZF_PHD_1"/>
    <property type="match status" value="1"/>
</dbReference>
<dbReference type="PROSITE" id="PS50016">
    <property type="entry name" value="ZF_PHD_2"/>
    <property type="match status" value="1"/>
</dbReference>
<dbReference type="SUPFAM" id="SSF57903">
    <property type="entry name" value="FYVE/PHD zinc finger"/>
    <property type="match status" value="1"/>
</dbReference>
<evidence type="ECO:0000259" key="9">
    <source>
        <dbReference type="PROSITE" id="PS50016"/>
    </source>
</evidence>
<dbReference type="InterPro" id="IPR001965">
    <property type="entry name" value="Znf_PHD"/>
</dbReference>
<keyword evidence="3 7" id="KW-0863">Zinc-finger</keyword>
<evidence type="ECO:0000256" key="1">
    <source>
        <dbReference type="ARBA" id="ARBA00004123"/>
    </source>
</evidence>
<reference evidence="11" key="1">
    <citation type="submission" date="2022-11" db="EMBL/GenBank/DDBJ databases">
        <title>Centuries of genome instability and evolution in soft-shell clam transmissible cancer (bioRxiv).</title>
        <authorList>
            <person name="Hart S.F.M."/>
            <person name="Yonemitsu M.A."/>
            <person name="Giersch R.M."/>
            <person name="Beal B.F."/>
            <person name="Arriagada G."/>
            <person name="Davis B.W."/>
            <person name="Ostrander E.A."/>
            <person name="Goff S.P."/>
            <person name="Metzger M.J."/>
        </authorList>
    </citation>
    <scope>NUCLEOTIDE SEQUENCE</scope>
    <source>
        <strain evidence="11">MELC-2E11</strain>
        <tissue evidence="11">Siphon/mantle</tissue>
    </source>
</reference>
<evidence type="ECO:0000256" key="2">
    <source>
        <dbReference type="ARBA" id="ARBA00022723"/>
    </source>
</evidence>
<keyword evidence="12" id="KW-1185">Reference proteome</keyword>
<dbReference type="Pfam" id="PF03184">
    <property type="entry name" value="DDE_1"/>
    <property type="match status" value="1"/>
</dbReference>
<dbReference type="InterPro" id="IPR013083">
    <property type="entry name" value="Znf_RING/FYVE/PHD"/>
</dbReference>
<keyword evidence="4" id="KW-0862">Zinc</keyword>
<evidence type="ECO:0000313" key="11">
    <source>
        <dbReference type="EMBL" id="WAR30779.1"/>
    </source>
</evidence>
<accession>A0ABY7GB16</accession>
<dbReference type="InterPro" id="IPR050863">
    <property type="entry name" value="CenT-Element_Derived"/>
</dbReference>
<proteinExistence type="predicted"/>
<dbReference type="PANTHER" id="PTHR19303">
    <property type="entry name" value="TRANSPOSON"/>
    <property type="match status" value="1"/>
</dbReference>
<organism evidence="11 12">
    <name type="scientific">Mya arenaria</name>
    <name type="common">Soft-shell clam</name>
    <dbReference type="NCBI Taxonomy" id="6604"/>
    <lineage>
        <taxon>Eukaryota</taxon>
        <taxon>Metazoa</taxon>
        <taxon>Spiralia</taxon>
        <taxon>Lophotrochozoa</taxon>
        <taxon>Mollusca</taxon>
        <taxon>Bivalvia</taxon>
        <taxon>Autobranchia</taxon>
        <taxon>Heteroconchia</taxon>
        <taxon>Euheterodonta</taxon>
        <taxon>Imparidentia</taxon>
        <taxon>Neoheterodontei</taxon>
        <taxon>Myida</taxon>
        <taxon>Myoidea</taxon>
        <taxon>Myidae</taxon>
        <taxon>Mya</taxon>
    </lineage>
</organism>
<evidence type="ECO:0000313" key="12">
    <source>
        <dbReference type="Proteomes" id="UP001164746"/>
    </source>
</evidence>
<comment type="subcellular location">
    <subcellularLocation>
        <location evidence="1">Nucleus</location>
    </subcellularLocation>
</comment>